<evidence type="ECO:0000313" key="4">
    <source>
        <dbReference type="Proteomes" id="UP000248012"/>
    </source>
</evidence>
<feature type="transmembrane region" description="Helical" evidence="1">
    <location>
        <begin position="78"/>
        <end position="99"/>
    </location>
</feature>
<feature type="transmembrane region" description="Helical" evidence="1">
    <location>
        <begin position="37"/>
        <end position="58"/>
    </location>
</feature>
<sequence>MRKTHDRIRHAISFEIIGLLLVIPLGAMGFGMGLADIGVVAIFGATIATLWNYVYNLYFDRAVKRLRGRVHKTFGIRILHALLFECGLLVMTLPMFSYYLGIGVWQAFVMDLAFVVFYLIYAFVFNWTYDQIFPLPEGA</sequence>
<dbReference type="EMBL" id="QFVT01000014">
    <property type="protein sequence ID" value="PYC46424.1"/>
    <property type="molecule type" value="Genomic_DNA"/>
</dbReference>
<organism evidence="3 4">
    <name type="scientific">Litorivita pollutaquae</name>
    <dbReference type="NCBI Taxonomy" id="2200892"/>
    <lineage>
        <taxon>Bacteria</taxon>
        <taxon>Pseudomonadati</taxon>
        <taxon>Pseudomonadota</taxon>
        <taxon>Alphaproteobacteria</taxon>
        <taxon>Rhodobacterales</taxon>
        <taxon>Paracoccaceae</taxon>
        <taxon>Litorivita</taxon>
    </lineage>
</organism>
<dbReference type="InterPro" id="IPR007896">
    <property type="entry name" value="BTP_bacteria"/>
</dbReference>
<dbReference type="Proteomes" id="UP000248012">
    <property type="component" value="Unassembled WGS sequence"/>
</dbReference>
<feature type="transmembrane region" description="Helical" evidence="1">
    <location>
        <begin position="105"/>
        <end position="125"/>
    </location>
</feature>
<feature type="domain" description="Chlorhexidine efflux transporter" evidence="2">
    <location>
        <begin position="2"/>
        <end position="64"/>
    </location>
</feature>
<dbReference type="OrthoDB" id="1631120at2"/>
<evidence type="ECO:0000259" key="2">
    <source>
        <dbReference type="Pfam" id="PF05232"/>
    </source>
</evidence>
<feature type="transmembrane region" description="Helical" evidence="1">
    <location>
        <begin position="12"/>
        <end position="31"/>
    </location>
</feature>
<dbReference type="AlphaFoldDB" id="A0A2V4MVI5"/>
<proteinExistence type="predicted"/>
<accession>A0A2V4MVI5</accession>
<keyword evidence="1" id="KW-1133">Transmembrane helix</keyword>
<evidence type="ECO:0000313" key="3">
    <source>
        <dbReference type="EMBL" id="PYC46424.1"/>
    </source>
</evidence>
<dbReference type="RefSeq" id="WP_110797277.1">
    <property type="nucleotide sequence ID" value="NZ_KZ826493.1"/>
</dbReference>
<dbReference type="InterPro" id="IPR058208">
    <property type="entry name" value="PACE"/>
</dbReference>
<feature type="domain" description="Chlorhexidine efflux transporter" evidence="2">
    <location>
        <begin position="72"/>
        <end position="134"/>
    </location>
</feature>
<reference evidence="3 4" key="1">
    <citation type="submission" date="2018-05" db="EMBL/GenBank/DDBJ databases">
        <title>Oceanovita maritima gen. nov., sp. nov., a marine bacterium in the family Rhodobacteraceae isolated from surface seawater of Lundu port Xiamen, China.</title>
        <authorList>
            <person name="Hetharua B.H."/>
            <person name="Min D."/>
            <person name="Liao H."/>
            <person name="Tian Y."/>
        </authorList>
    </citation>
    <scope>NUCLEOTIDE SEQUENCE [LARGE SCALE GENOMIC DNA]</scope>
    <source>
        <strain evidence="3 4">FSX-11</strain>
    </source>
</reference>
<name>A0A2V4MVI5_9RHOB</name>
<keyword evidence="1" id="KW-0812">Transmembrane</keyword>
<keyword evidence="4" id="KW-1185">Reference proteome</keyword>
<dbReference type="Pfam" id="PF05232">
    <property type="entry name" value="BTP"/>
    <property type="match status" value="2"/>
</dbReference>
<dbReference type="NCBIfam" id="NF033664">
    <property type="entry name" value="PACE_transport"/>
    <property type="match status" value="1"/>
</dbReference>
<comment type="caution">
    <text evidence="3">The sequence shown here is derived from an EMBL/GenBank/DDBJ whole genome shotgun (WGS) entry which is preliminary data.</text>
</comment>
<protein>
    <recommendedName>
        <fullName evidence="2">Chlorhexidine efflux transporter domain-containing protein</fullName>
    </recommendedName>
</protein>
<gene>
    <name evidence="3" type="ORF">DI396_15620</name>
</gene>
<evidence type="ECO:0000256" key="1">
    <source>
        <dbReference type="SAM" id="Phobius"/>
    </source>
</evidence>
<keyword evidence="1" id="KW-0472">Membrane</keyword>